<dbReference type="OrthoDB" id="5975661at2759"/>
<accession>A0A834R6Y9</accession>
<name>A0A834R6Y9_SARSC</name>
<evidence type="ECO:0000313" key="15">
    <source>
        <dbReference type="EnsemblMetazoa" id="KAF7490222.1"/>
    </source>
</evidence>
<dbReference type="EnsemblMetazoa" id="SSS_2731s_mrna">
    <property type="protein sequence ID" value="KAF7490222.1"/>
    <property type="gene ID" value="SSS_2731"/>
</dbReference>
<evidence type="ECO:0000256" key="12">
    <source>
        <dbReference type="SAM" id="Phobius"/>
    </source>
</evidence>
<keyword evidence="16" id="KW-1185">Reference proteome</keyword>
<evidence type="ECO:0000256" key="3">
    <source>
        <dbReference type="ARBA" id="ARBA00022475"/>
    </source>
</evidence>
<keyword evidence="9 10" id="KW-0807">Transducer</keyword>
<dbReference type="PRINTS" id="PR00237">
    <property type="entry name" value="GPCRRHODOPSN"/>
</dbReference>
<dbReference type="SMART" id="SM01381">
    <property type="entry name" value="7TM_GPCR_Srsx"/>
    <property type="match status" value="1"/>
</dbReference>
<feature type="domain" description="G-protein coupled receptors family 1 profile" evidence="13">
    <location>
        <begin position="281"/>
        <end position="1195"/>
    </location>
</feature>
<feature type="compositionally biased region" description="Basic residues" evidence="11">
    <location>
        <begin position="1106"/>
        <end position="1116"/>
    </location>
</feature>
<organism evidence="14">
    <name type="scientific">Sarcoptes scabiei</name>
    <name type="common">Itch mite</name>
    <name type="synonym">Acarus scabiei</name>
    <dbReference type="NCBI Taxonomy" id="52283"/>
    <lineage>
        <taxon>Eukaryota</taxon>
        <taxon>Metazoa</taxon>
        <taxon>Ecdysozoa</taxon>
        <taxon>Arthropoda</taxon>
        <taxon>Chelicerata</taxon>
        <taxon>Arachnida</taxon>
        <taxon>Acari</taxon>
        <taxon>Acariformes</taxon>
        <taxon>Sarcoptiformes</taxon>
        <taxon>Astigmata</taxon>
        <taxon>Psoroptidia</taxon>
        <taxon>Sarcoptoidea</taxon>
        <taxon>Sarcoptidae</taxon>
        <taxon>Sarcoptinae</taxon>
        <taxon>Sarcoptes</taxon>
    </lineage>
</organism>
<dbReference type="Pfam" id="PF00001">
    <property type="entry name" value="7tm_1"/>
    <property type="match status" value="2"/>
</dbReference>
<feature type="compositionally biased region" description="Basic residues" evidence="11">
    <location>
        <begin position="845"/>
        <end position="854"/>
    </location>
</feature>
<proteinExistence type="inferred from homology"/>
<feature type="transmembrane region" description="Helical" evidence="12">
    <location>
        <begin position="302"/>
        <end position="321"/>
    </location>
</feature>
<dbReference type="EMBL" id="WVUK01000062">
    <property type="protein sequence ID" value="KAF7490222.1"/>
    <property type="molecule type" value="Genomic_DNA"/>
</dbReference>
<feature type="transmembrane region" description="Helical" evidence="12">
    <location>
        <begin position="1176"/>
        <end position="1198"/>
    </location>
</feature>
<dbReference type="InterPro" id="IPR017452">
    <property type="entry name" value="GPCR_Rhodpsn_7TM"/>
</dbReference>
<feature type="region of interest" description="Disordered" evidence="11">
    <location>
        <begin position="965"/>
        <end position="1034"/>
    </location>
</feature>
<feature type="transmembrane region" description="Helical" evidence="12">
    <location>
        <begin position="341"/>
        <end position="360"/>
    </location>
</feature>
<evidence type="ECO:0000256" key="5">
    <source>
        <dbReference type="ARBA" id="ARBA00022989"/>
    </source>
</evidence>
<dbReference type="SUPFAM" id="SSF81321">
    <property type="entry name" value="Family A G protein-coupled receptor-like"/>
    <property type="match status" value="2"/>
</dbReference>
<keyword evidence="8 10" id="KW-0675">Receptor</keyword>
<evidence type="ECO:0000256" key="1">
    <source>
        <dbReference type="ARBA" id="ARBA00004651"/>
    </source>
</evidence>
<evidence type="ECO:0000256" key="10">
    <source>
        <dbReference type="RuleBase" id="RU000688"/>
    </source>
</evidence>
<evidence type="ECO:0000256" key="8">
    <source>
        <dbReference type="ARBA" id="ARBA00023170"/>
    </source>
</evidence>
<dbReference type="PROSITE" id="PS00237">
    <property type="entry name" value="G_PROTEIN_RECEP_F1_1"/>
    <property type="match status" value="1"/>
</dbReference>
<dbReference type="GO" id="GO:0005886">
    <property type="term" value="C:plasma membrane"/>
    <property type="evidence" value="ECO:0007669"/>
    <property type="project" value="UniProtKB-SubCell"/>
</dbReference>
<feature type="compositionally biased region" description="Acidic residues" evidence="11">
    <location>
        <begin position="859"/>
        <end position="873"/>
    </location>
</feature>
<dbReference type="AlphaFoldDB" id="A0A834R6Y9"/>
<keyword evidence="6 10" id="KW-0297">G-protein coupled receptor</keyword>
<dbReference type="Proteomes" id="UP000070412">
    <property type="component" value="Unassembled WGS sequence"/>
</dbReference>
<feature type="transmembrane region" description="Helical" evidence="12">
    <location>
        <begin position="1137"/>
        <end position="1164"/>
    </location>
</feature>
<dbReference type="CDD" id="cd15059">
    <property type="entry name" value="7tmA_alpha2_AR"/>
    <property type="match status" value="1"/>
</dbReference>
<reference evidence="15" key="3">
    <citation type="submission" date="2022-06" db="UniProtKB">
        <authorList>
            <consortium name="EnsemblMetazoa"/>
        </authorList>
    </citation>
    <scope>IDENTIFICATION</scope>
</reference>
<feature type="compositionally biased region" description="Polar residues" evidence="11">
    <location>
        <begin position="1086"/>
        <end position="1102"/>
    </location>
</feature>
<dbReference type="InterPro" id="IPR000276">
    <property type="entry name" value="GPCR_Rhodpsn"/>
</dbReference>
<sequence>MKNQCGTMIMEYSARVLNAFKQTTMYVDDNYHHNHHHHHKSHHQDNNETFVSPYSIVETSTKKFLLQTIPNRTKSHWISDSHKESVDLYSLSHSIDHHSSLNNDQSIQSSTLSQFSNLFNVINATENIQNTINNLVARSLNEFLDQNNQSDNTIIGNFILKQTNNSDSNDDSTRSRIFDDTSKLISGPKEKNLSNLSRSFSNGSSMTSIPSFYSQSALNPFSSTAISTLTSNGFTPTSDQLSLRWWNDDWTSQPFPSGYTKLSIVLLSVFLACIIVSVVVGNLLVCIAIFTEKSLKPVQNWFIASLAVSDLLIGLIIMPFSLARELMGYWMFGQIWCDIHAALDVLLCTASINSLFLISLDRYWSITQAVKYLKKRTPSRAAMMITFVWIFSAFVSLPPLFGWKKPSRISEFPQCNLSDDIGYVLYSSSGSFYFPALMMVFVYAKIFIAARSRARKHIAQKRFKIPATSAKTSNDNNKNGNNESNINIEKATTTNVLRIDTIAKKINNVDECDSTNSLGQTFKNESTIDTLCTSFTNNPNHLENLNVHQIANQTNDDVDRINDFANNNNIAHNDDDNNINDDDYNHHFNDEFKDFREKNGDNDDSFSDKNRVENSNFSETISANNDHHHHHHYHHQKDQLINECQPQIRPHFSLTASNDSMLEQSTQAMIEENRIRRSDRIAEDLNENCSSEIESDRNLDINAATISIKTVPPRIIIETSNESRQQSSNIISNKSELLSPFYPNTETDSEQQQQNQQQQEQHRRQRKQRPNFTKNGSPKNLRSIDKKIKKNNHSHHHHNLFKQQQKNHQYHFSCDVLDSKKHKIEPDEEEEEDEGGGQEGEERKLRRKNVKSRRSWKEDENDLESNNDDVENGDETKKLNKISKVGSKKNRDNDDVEDDQDEEEEDYENDDYNVGIDEEQNETDPDYTNVVDSIQVPIQKKRIILFKKSKFLFLRPRINSFGKKTSSELKQLSNKKNHYDNNIDEGDVDDSVDGGGYDDDGSVGRNDSINKKCRKSNNLISDDESDPKLESPTIKKPIRFETKSFLSAPKLLRSRFGSTLSIADYEDSDTVDDDKISLGKSRNRFDNNGSKNNNNYEINNGDRSPYHHHNPGHRSIHLPNDAERHKRKIAKARERRATLIVGLIMAAFIIAWLPFFVLYVLVALCQACKESTPQGIFSVAFWLGYGNSAANPIIYTIFNRDYRRAFRKILFKR</sequence>
<reference evidence="16" key="1">
    <citation type="journal article" date="2020" name="PLoS Negl. Trop. Dis.">
        <title>High-quality nuclear genome for Sarcoptes scabiei-A critical resource for a neglected parasite.</title>
        <authorList>
            <person name="Korhonen P.K."/>
            <person name="Gasser R.B."/>
            <person name="Ma G."/>
            <person name="Wang T."/>
            <person name="Stroehlein A.J."/>
            <person name="Young N.D."/>
            <person name="Ang C.S."/>
            <person name="Fernando D.D."/>
            <person name="Lu H.C."/>
            <person name="Taylor S."/>
            <person name="Reynolds S.L."/>
            <person name="Mofiz E."/>
            <person name="Najaraj S.H."/>
            <person name="Gowda H."/>
            <person name="Madugundu A."/>
            <person name="Renuse S."/>
            <person name="Holt D."/>
            <person name="Pandey A."/>
            <person name="Papenfuss A.T."/>
            <person name="Fischer K."/>
        </authorList>
    </citation>
    <scope>NUCLEOTIDE SEQUENCE [LARGE SCALE GENOMIC DNA]</scope>
</reference>
<evidence type="ECO:0000259" key="13">
    <source>
        <dbReference type="PROSITE" id="PS50262"/>
    </source>
</evidence>
<feature type="compositionally biased region" description="Polar residues" evidence="11">
    <location>
        <begin position="770"/>
        <end position="780"/>
    </location>
</feature>
<dbReference type="PANTHER" id="PTHR24248:SF189">
    <property type="entry name" value="ALPHA2-ADRENERGIC-LIKE OCTOPAMINE RECEPTOR, ISOFORM B"/>
    <property type="match status" value="1"/>
</dbReference>
<feature type="region of interest" description="Disordered" evidence="11">
    <location>
        <begin position="1070"/>
        <end position="1122"/>
    </location>
</feature>
<dbReference type="PROSITE" id="PS50262">
    <property type="entry name" value="G_PROTEIN_RECEP_F1_2"/>
    <property type="match status" value="1"/>
</dbReference>
<feature type="compositionally biased region" description="Acidic residues" evidence="11">
    <location>
        <begin position="894"/>
        <end position="925"/>
    </location>
</feature>
<evidence type="ECO:0000256" key="2">
    <source>
        <dbReference type="ARBA" id="ARBA00010663"/>
    </source>
</evidence>
<evidence type="ECO:0000256" key="7">
    <source>
        <dbReference type="ARBA" id="ARBA00023136"/>
    </source>
</evidence>
<protein>
    <submittedName>
        <fullName evidence="14">Alpha-2C adrenergic receptor</fullName>
    </submittedName>
</protein>
<keyword evidence="3" id="KW-1003">Cell membrane</keyword>
<evidence type="ECO:0000256" key="4">
    <source>
        <dbReference type="ARBA" id="ARBA00022692"/>
    </source>
</evidence>
<reference evidence="14" key="2">
    <citation type="submission" date="2020-01" db="EMBL/GenBank/DDBJ databases">
        <authorList>
            <person name="Korhonen P.K.K."/>
            <person name="Guangxu M.G."/>
            <person name="Wang T.W."/>
            <person name="Stroehlein A.J.S."/>
            <person name="Young N.D."/>
            <person name="Ang C.-S.A."/>
            <person name="Fernando D.W.F."/>
            <person name="Lu H.L."/>
            <person name="Taylor S.T."/>
            <person name="Ehtesham M.E.M."/>
            <person name="Najaraj S.H.N."/>
            <person name="Harsha G.H.G."/>
            <person name="Madugundu A.M."/>
            <person name="Renuse S.R."/>
            <person name="Holt D.H."/>
            <person name="Pandey A.P."/>
            <person name="Papenfuss A.P."/>
            <person name="Gasser R.B.G."/>
            <person name="Fischer K.F."/>
        </authorList>
    </citation>
    <scope>NUCLEOTIDE SEQUENCE</scope>
    <source>
        <strain evidence="14">SSS_KF_BRIS2020</strain>
    </source>
</reference>
<gene>
    <name evidence="14" type="ORF">SSS_2731</name>
</gene>
<feature type="compositionally biased region" description="Polar residues" evidence="11">
    <location>
        <begin position="719"/>
        <end position="746"/>
    </location>
</feature>
<evidence type="ECO:0000256" key="11">
    <source>
        <dbReference type="SAM" id="MobiDB-lite"/>
    </source>
</evidence>
<feature type="transmembrane region" description="Helical" evidence="12">
    <location>
        <begin position="381"/>
        <end position="403"/>
    </location>
</feature>
<keyword evidence="7 12" id="KW-0472">Membrane</keyword>
<feature type="compositionally biased region" description="Polar residues" evidence="11">
    <location>
        <begin position="965"/>
        <end position="974"/>
    </location>
</feature>
<feature type="region of interest" description="Disordered" evidence="11">
    <location>
        <begin position="823"/>
        <end position="928"/>
    </location>
</feature>
<feature type="compositionally biased region" description="Acidic residues" evidence="11">
    <location>
        <begin position="982"/>
        <end position="1001"/>
    </location>
</feature>
<comment type="similarity">
    <text evidence="2 10">Belongs to the G-protein coupled receptor 1 family.</text>
</comment>
<dbReference type="Gene3D" id="1.20.1070.10">
    <property type="entry name" value="Rhodopsin 7-helix transmembrane proteins"/>
    <property type="match status" value="2"/>
</dbReference>
<dbReference type="PANTHER" id="PTHR24248">
    <property type="entry name" value="ADRENERGIC RECEPTOR-RELATED G-PROTEIN COUPLED RECEPTOR"/>
    <property type="match status" value="1"/>
</dbReference>
<evidence type="ECO:0000256" key="9">
    <source>
        <dbReference type="ARBA" id="ARBA00023224"/>
    </source>
</evidence>
<dbReference type="GO" id="GO:0004930">
    <property type="term" value="F:G protein-coupled receptor activity"/>
    <property type="evidence" value="ECO:0007669"/>
    <property type="project" value="UniProtKB-KW"/>
</dbReference>
<evidence type="ECO:0000313" key="14">
    <source>
        <dbReference type="EMBL" id="KAF7490222.1"/>
    </source>
</evidence>
<evidence type="ECO:0000256" key="6">
    <source>
        <dbReference type="ARBA" id="ARBA00023040"/>
    </source>
</evidence>
<comment type="subcellular location">
    <subcellularLocation>
        <location evidence="1">Cell membrane</location>
        <topology evidence="1">Multi-pass membrane protein</topology>
    </subcellularLocation>
</comment>
<feature type="transmembrane region" description="Helical" evidence="12">
    <location>
        <begin position="423"/>
        <end position="448"/>
    </location>
</feature>
<evidence type="ECO:0000313" key="16">
    <source>
        <dbReference type="Proteomes" id="UP000070412"/>
    </source>
</evidence>
<feature type="compositionally biased region" description="Acidic residues" evidence="11">
    <location>
        <begin position="826"/>
        <end position="836"/>
    </location>
</feature>
<feature type="region of interest" description="Disordered" evidence="11">
    <location>
        <begin position="719"/>
        <end position="782"/>
    </location>
</feature>
<keyword evidence="5 12" id="KW-1133">Transmembrane helix</keyword>
<keyword evidence="4 10" id="KW-0812">Transmembrane</keyword>
<feature type="transmembrane region" description="Helical" evidence="12">
    <location>
        <begin position="262"/>
        <end position="290"/>
    </location>
</feature>